<evidence type="ECO:0000256" key="2">
    <source>
        <dbReference type="ARBA" id="ARBA00022723"/>
    </source>
</evidence>
<evidence type="ECO:0000259" key="10">
    <source>
        <dbReference type="PROSITE" id="PS50249"/>
    </source>
</evidence>
<dbReference type="PROSITE" id="PS01358">
    <property type="entry name" value="ZF_RANBP2_1"/>
    <property type="match status" value="1"/>
</dbReference>
<dbReference type="InterPro" id="IPR016563">
    <property type="entry name" value="Npl4"/>
</dbReference>
<dbReference type="GO" id="GO:0008270">
    <property type="term" value="F:zinc ion binding"/>
    <property type="evidence" value="ECO:0007669"/>
    <property type="project" value="UniProtKB-KW"/>
</dbReference>
<comment type="similarity">
    <text evidence="1">Belongs to the NPL4 family.</text>
</comment>
<dbReference type="Gene3D" id="3.10.20.90">
    <property type="entry name" value="Phosphatidylinositol 3-kinase Catalytic Subunit, Chain A, domain 1"/>
    <property type="match status" value="1"/>
</dbReference>
<proteinExistence type="inferred from homology"/>
<dbReference type="Pfam" id="PF05021">
    <property type="entry name" value="NPL4"/>
    <property type="match status" value="1"/>
</dbReference>
<evidence type="ECO:0000313" key="11">
    <source>
        <dbReference type="EnsemblMetazoa" id="XP_022652492"/>
    </source>
</evidence>
<dbReference type="PANTHER" id="PTHR12710">
    <property type="entry name" value="NUCLEAR PROTEIN LOCALIZATION 4"/>
    <property type="match status" value="1"/>
</dbReference>
<dbReference type="InParanoid" id="A0A7M7JIJ2"/>
<dbReference type="CTD" id="43091"/>
<feature type="domain" description="RanBP2-type" evidence="9">
    <location>
        <begin position="631"/>
        <end position="661"/>
    </location>
</feature>
<dbReference type="InterPro" id="IPR007717">
    <property type="entry name" value="NPL4_C"/>
</dbReference>
<keyword evidence="12" id="KW-1185">Reference proteome</keyword>
<accession>A0A7M7JIJ2</accession>
<evidence type="ECO:0000259" key="9">
    <source>
        <dbReference type="PROSITE" id="PS50199"/>
    </source>
</evidence>
<dbReference type="InterPro" id="IPR001876">
    <property type="entry name" value="Znf_RanBP2"/>
</dbReference>
<evidence type="ECO:0000256" key="1">
    <source>
        <dbReference type="ARBA" id="ARBA00011025"/>
    </source>
</evidence>
<dbReference type="EnsemblMetazoa" id="XM_022796757">
    <property type="protein sequence ID" value="XP_022652492"/>
    <property type="gene ID" value="LOC111246712"/>
</dbReference>
<evidence type="ECO:0000256" key="6">
    <source>
        <dbReference type="ARBA" id="ARBA00074519"/>
    </source>
</evidence>
<dbReference type="FunCoup" id="A0A7M7JIJ2">
    <property type="interactions" value="2412"/>
</dbReference>
<dbReference type="PIRSF" id="PIRSF010052">
    <property type="entry name" value="Polyub_prc_Npl4"/>
    <property type="match status" value="1"/>
</dbReference>
<dbReference type="PROSITE" id="PS50199">
    <property type="entry name" value="ZF_RANBP2_2"/>
    <property type="match status" value="1"/>
</dbReference>
<dbReference type="OMA" id="KWSRTGR"/>
<evidence type="ECO:0000256" key="4">
    <source>
        <dbReference type="ARBA" id="ARBA00022833"/>
    </source>
</evidence>
<keyword evidence="4" id="KW-0862">Zinc</keyword>
<comment type="pathway">
    <text evidence="5">Protein degradation; proteasomal ubiquitin-dependent pathway.</text>
</comment>
<organism evidence="11 12">
    <name type="scientific">Varroa destructor</name>
    <name type="common">Honeybee mite</name>
    <dbReference type="NCBI Taxonomy" id="109461"/>
    <lineage>
        <taxon>Eukaryota</taxon>
        <taxon>Metazoa</taxon>
        <taxon>Ecdysozoa</taxon>
        <taxon>Arthropoda</taxon>
        <taxon>Chelicerata</taxon>
        <taxon>Arachnida</taxon>
        <taxon>Acari</taxon>
        <taxon>Parasitiformes</taxon>
        <taxon>Mesostigmata</taxon>
        <taxon>Gamasina</taxon>
        <taxon>Dermanyssoidea</taxon>
        <taxon>Varroidae</taxon>
        <taxon>Varroa</taxon>
    </lineage>
</organism>
<dbReference type="GO" id="GO:0031625">
    <property type="term" value="F:ubiquitin protein ligase binding"/>
    <property type="evidence" value="ECO:0007669"/>
    <property type="project" value="TreeGrafter"/>
</dbReference>
<sequence length="661" mass="73776">MQTTWAVSKQAGTKDCLVTKQNLHFGKAATKRLYDIVCFKMMIRVQSPDGQKRVELDRGDTSDVLLAKVRVVCGYTSCDVYLTRDLTKRIQANGRSLESLGLHHGDLVYVRVTQQQSDEKMDLGHQDGGPIANGKNGISNISPFQSSSSAPMSQRSEIEEDEVDRILAKMDGRIAQARGPLCRHNEGGKCVHCIPREPYDETYLAEKKIKHLSFHSYLKKLTSGADKGKFANLENISCKIKPDCAAHPPWPKGICSNCQPTALTLNLQKYRHVDCVMFENRQIVDRFLDFWRRSSFQRCGILFGRYETHADVPLGIRAVVAAIYEPPQHCARDQFELLDDPNEGAVDELAAKLGLRRVGWIFCDLLPLDTQTGTVRYLRSTHFSYLLSAQECITAAAFQNKYPNPCRLSTNGYFGSKFVTVCVTGDEQSRIHMEGYQVSNQCMALVRDNCLLPTQDAPELAWVRESSNEQYVPDVFYTAKDQYGNEVKNHARPLPVEYLLVDVPVSSPNEPINTFRSEGPQFPVENRGMVNQIQDLTSVNQYLRNFTANKDLLSAARDFHFLLYISTLDVVRIPLDGLLEAVRKKDANACGNWASRCDQWQTFETILSSMGNPDTDMVNAGGSGASASSAKDGGASWNCAHCTFANVASLSTCEICSLPRS</sequence>
<feature type="compositionally biased region" description="Low complexity" evidence="8">
    <location>
        <begin position="138"/>
        <end position="155"/>
    </location>
</feature>
<protein>
    <recommendedName>
        <fullName evidence="6">Nuclear protein localization protein 4 homolog</fullName>
    </recommendedName>
</protein>
<dbReference type="AlphaFoldDB" id="A0A7M7JIJ2"/>
<dbReference type="SUPFAM" id="SSF54236">
    <property type="entry name" value="Ubiquitin-like"/>
    <property type="match status" value="1"/>
</dbReference>
<keyword evidence="2" id="KW-0479">Metal-binding</keyword>
<dbReference type="InterPro" id="IPR037518">
    <property type="entry name" value="MPN"/>
</dbReference>
<dbReference type="GeneID" id="111246712"/>
<evidence type="ECO:0000313" key="12">
    <source>
        <dbReference type="Proteomes" id="UP000594260"/>
    </source>
</evidence>
<dbReference type="Pfam" id="PF05020">
    <property type="entry name" value="zf-NPL4"/>
    <property type="match status" value="1"/>
</dbReference>
<dbReference type="InterPro" id="IPR024682">
    <property type="entry name" value="Npl4_Ub-like_dom"/>
</dbReference>
<dbReference type="GO" id="GO:0005634">
    <property type="term" value="C:nucleus"/>
    <property type="evidence" value="ECO:0007669"/>
    <property type="project" value="TreeGrafter"/>
</dbReference>
<dbReference type="InterPro" id="IPR036443">
    <property type="entry name" value="Znf_RanBP2_sf"/>
</dbReference>
<dbReference type="Pfam" id="PF11543">
    <property type="entry name" value="UN_NPL4"/>
    <property type="match status" value="1"/>
</dbReference>
<feature type="region of interest" description="Disordered" evidence="8">
    <location>
        <begin position="128"/>
        <end position="156"/>
    </location>
</feature>
<feature type="domain" description="MPN" evidence="10">
    <location>
        <begin position="276"/>
        <end position="414"/>
    </location>
</feature>
<dbReference type="PANTHER" id="PTHR12710:SF0">
    <property type="entry name" value="NUCLEAR PROTEIN LOCALIZATION PROTEIN 4 HOMOLOG"/>
    <property type="match status" value="1"/>
</dbReference>
<evidence type="ECO:0000256" key="7">
    <source>
        <dbReference type="PROSITE-ProRule" id="PRU00322"/>
    </source>
</evidence>
<dbReference type="FunFam" id="3.40.140.10:FF:000012">
    <property type="entry name" value="nuclear protein localization protein 4 homolog"/>
    <property type="match status" value="1"/>
</dbReference>
<dbReference type="OrthoDB" id="10251089at2759"/>
<evidence type="ECO:0000256" key="3">
    <source>
        <dbReference type="ARBA" id="ARBA00022771"/>
    </source>
</evidence>
<dbReference type="RefSeq" id="XP_022652492.1">
    <property type="nucleotide sequence ID" value="XM_022796757.1"/>
</dbReference>
<dbReference type="Proteomes" id="UP000594260">
    <property type="component" value="Unplaced"/>
</dbReference>
<name>A0A7M7JIJ2_VARDE</name>
<dbReference type="InterPro" id="IPR007716">
    <property type="entry name" value="NPL4_Zn-bd_put"/>
</dbReference>
<dbReference type="KEGG" id="vde:111246712"/>
<dbReference type="GO" id="GO:0006511">
    <property type="term" value="P:ubiquitin-dependent protein catabolic process"/>
    <property type="evidence" value="ECO:0007669"/>
    <property type="project" value="InterPro"/>
</dbReference>
<dbReference type="PROSITE" id="PS50249">
    <property type="entry name" value="MPN"/>
    <property type="match status" value="1"/>
</dbReference>
<keyword evidence="3 7" id="KW-0863">Zinc-finger</keyword>
<dbReference type="SMART" id="SM00547">
    <property type="entry name" value="ZnF_RBZ"/>
    <property type="match status" value="1"/>
</dbReference>
<dbReference type="SUPFAM" id="SSF90209">
    <property type="entry name" value="Ran binding protein zinc finger-like"/>
    <property type="match status" value="1"/>
</dbReference>
<dbReference type="InterPro" id="IPR029071">
    <property type="entry name" value="Ubiquitin-like_domsf"/>
</dbReference>
<dbReference type="GO" id="GO:0043130">
    <property type="term" value="F:ubiquitin binding"/>
    <property type="evidence" value="ECO:0007669"/>
    <property type="project" value="TreeGrafter"/>
</dbReference>
<reference evidence="11" key="1">
    <citation type="submission" date="2021-01" db="UniProtKB">
        <authorList>
            <consortium name="EnsemblMetazoa"/>
        </authorList>
    </citation>
    <scope>IDENTIFICATION</scope>
</reference>
<evidence type="ECO:0000256" key="8">
    <source>
        <dbReference type="SAM" id="MobiDB-lite"/>
    </source>
</evidence>
<evidence type="ECO:0000256" key="5">
    <source>
        <dbReference type="ARBA" id="ARBA00060618"/>
    </source>
</evidence>
<dbReference type="CDD" id="cd08061">
    <property type="entry name" value="MPN_NPL4"/>
    <property type="match status" value="1"/>
</dbReference>